<accession>A0A2S8FP63</accession>
<evidence type="ECO:0008006" key="3">
    <source>
        <dbReference type="Google" id="ProtNLM"/>
    </source>
</evidence>
<dbReference type="EMBL" id="PUIB01000017">
    <property type="protein sequence ID" value="PQO33957.1"/>
    <property type="molecule type" value="Genomic_DNA"/>
</dbReference>
<dbReference type="AlphaFoldDB" id="A0A2S8FP63"/>
<dbReference type="RefSeq" id="WP_105355833.1">
    <property type="nucleotide sequence ID" value="NZ_PUIB01000017.1"/>
</dbReference>
<sequence length="160" mass="18096">MQVDIRPEHHWLSNLVGTWSMEAEMDMGPEKPKASTQGKEVVRTLGETWVLCEGEGEMSGCGMGLSQLTLGFDPQQGCFVGTFISSMMTFLWVYEKGRLDDAGKILTLDTIGPSFSGQGMARYQDTIEIIDNGHRTLKSQYLDEHEVWHHFMTAHYYRQG</sequence>
<evidence type="ECO:0000313" key="1">
    <source>
        <dbReference type="EMBL" id="PQO33957.1"/>
    </source>
</evidence>
<dbReference type="OrthoDB" id="512336at2"/>
<reference evidence="1 2" key="1">
    <citation type="submission" date="2018-02" db="EMBL/GenBank/DDBJ databases">
        <title>Comparative genomes isolates from brazilian mangrove.</title>
        <authorList>
            <person name="Araujo J.E."/>
            <person name="Taketani R.G."/>
            <person name="Silva M.C.P."/>
            <person name="Loureco M.V."/>
            <person name="Andreote F.D."/>
        </authorList>
    </citation>
    <scope>NUCLEOTIDE SEQUENCE [LARGE SCALE GENOMIC DNA]</scope>
    <source>
        <strain evidence="1 2">NAP PRIS-MGV</strain>
    </source>
</reference>
<dbReference type="Proteomes" id="UP000239388">
    <property type="component" value="Unassembled WGS sequence"/>
</dbReference>
<name>A0A2S8FP63_9BACT</name>
<proteinExistence type="predicted"/>
<dbReference type="Pfam" id="PF07617">
    <property type="entry name" value="DUF1579"/>
    <property type="match status" value="1"/>
</dbReference>
<organism evidence="1 2">
    <name type="scientific">Blastopirellula marina</name>
    <dbReference type="NCBI Taxonomy" id="124"/>
    <lineage>
        <taxon>Bacteria</taxon>
        <taxon>Pseudomonadati</taxon>
        <taxon>Planctomycetota</taxon>
        <taxon>Planctomycetia</taxon>
        <taxon>Pirellulales</taxon>
        <taxon>Pirellulaceae</taxon>
        <taxon>Blastopirellula</taxon>
    </lineage>
</organism>
<dbReference type="InterPro" id="IPR011473">
    <property type="entry name" value="DUF1579"/>
</dbReference>
<gene>
    <name evidence="1" type="ORF">C5Y98_17215</name>
</gene>
<protein>
    <recommendedName>
        <fullName evidence="3">DUF1579 domain-containing protein</fullName>
    </recommendedName>
</protein>
<evidence type="ECO:0000313" key="2">
    <source>
        <dbReference type="Proteomes" id="UP000239388"/>
    </source>
</evidence>
<comment type="caution">
    <text evidence="1">The sequence shown here is derived from an EMBL/GenBank/DDBJ whole genome shotgun (WGS) entry which is preliminary data.</text>
</comment>